<reference evidence="1" key="1">
    <citation type="submission" date="2018-05" db="EMBL/GenBank/DDBJ databases">
        <authorList>
            <person name="Lanie J.A."/>
            <person name="Ng W.-L."/>
            <person name="Kazmierczak K.M."/>
            <person name="Andrzejewski T.M."/>
            <person name="Davidsen T.M."/>
            <person name="Wayne K.J."/>
            <person name="Tettelin H."/>
            <person name="Glass J.I."/>
            <person name="Rusch D."/>
            <person name="Podicherti R."/>
            <person name="Tsui H.-C.T."/>
            <person name="Winkler M.E."/>
        </authorList>
    </citation>
    <scope>NUCLEOTIDE SEQUENCE</scope>
</reference>
<organism evidence="1">
    <name type="scientific">marine metagenome</name>
    <dbReference type="NCBI Taxonomy" id="408172"/>
    <lineage>
        <taxon>unclassified sequences</taxon>
        <taxon>metagenomes</taxon>
        <taxon>ecological metagenomes</taxon>
    </lineage>
</organism>
<name>A0A382WDV9_9ZZZZ</name>
<dbReference type="EMBL" id="UINC01159157">
    <property type="protein sequence ID" value="SVD57096.1"/>
    <property type="molecule type" value="Genomic_DNA"/>
</dbReference>
<dbReference type="AlphaFoldDB" id="A0A382WDV9"/>
<protein>
    <submittedName>
        <fullName evidence="1">Uncharacterized protein</fullName>
    </submittedName>
</protein>
<gene>
    <name evidence="1" type="ORF">METZ01_LOCUS409950</name>
</gene>
<proteinExistence type="predicted"/>
<feature type="non-terminal residue" evidence="1">
    <location>
        <position position="1"/>
    </location>
</feature>
<accession>A0A382WDV9</accession>
<evidence type="ECO:0000313" key="1">
    <source>
        <dbReference type="EMBL" id="SVD57096.1"/>
    </source>
</evidence>
<sequence length="235" mass="26683">AKIILETKLALKLLDFSRSLDSEIRANITMPLSMDEIDHLSPRHGAVMEFLGNKELGSTYNKHQLIIRKAIAVMDIVKHIPFLHSLGLKMADKLEEVERKTPGPFLMEGRIHMQAMKLLTLRMMMDEYTAKNALTPTFKKVVVAYRKALKRTSLSDPHRTDIPVLGEFALVSYYSFQHRKVMRLTNQGVLEMLKLGKKAVDAATLVNRQYSKLQMQILTAISSLEHVQKPPSSSN</sequence>